<dbReference type="PROSITE" id="PS00922">
    <property type="entry name" value="TRANSGLYCOSYLASE"/>
    <property type="match status" value="1"/>
</dbReference>
<dbReference type="Gene3D" id="1.25.20.10">
    <property type="entry name" value="Bacterial muramidases"/>
    <property type="match status" value="1"/>
</dbReference>
<keyword evidence="6" id="KW-1185">Reference proteome</keyword>
<protein>
    <submittedName>
        <fullName evidence="5">Transglycosylase SLT domain-containing protein</fullName>
    </submittedName>
</protein>
<name>A0A6N7EUN5_9GAMM</name>
<organism evidence="5 6">
    <name type="scientific">Ostreibacterium oceani</name>
    <dbReference type="NCBI Taxonomy" id="2654998"/>
    <lineage>
        <taxon>Bacteria</taxon>
        <taxon>Pseudomonadati</taxon>
        <taxon>Pseudomonadota</taxon>
        <taxon>Gammaproteobacteria</taxon>
        <taxon>Cardiobacteriales</taxon>
        <taxon>Ostreibacteriaceae</taxon>
        <taxon>Ostreibacterium</taxon>
    </lineage>
</organism>
<dbReference type="SUPFAM" id="SSF48435">
    <property type="entry name" value="Bacterial muramidases"/>
    <property type="match status" value="1"/>
</dbReference>
<evidence type="ECO:0000256" key="1">
    <source>
        <dbReference type="ARBA" id="ARBA00007734"/>
    </source>
</evidence>
<dbReference type="InParanoid" id="A0A6N7EUN5"/>
<sequence>MMKLIRHAVFSMGLIMSPFFSQASEFEVNNYLSAKAAIAAGADIRAIESLTAHPLYPYLAADFYRQNLTRDADITALFTTHFDAPPVRRLHDTWILRQFDLGNFDTIVKHYYDTGDQAANCAYRSALHQLGNHKDALVDIDKIWLSPRSISHYCDTIFGAWEQTNQPDYILKRARLAYHEGNTAFAQTMADKLPEQAPIFSRFIGFLNAPTTLLNYTPEQLTATPLHRDLLPSALEKLVRIDSVKYTPFATQFATQFSDNNNYQAMLSKLTLFLVNRHNSQALTTYALMTQPDEDATEAITRYLVINRQWDKLRQLTENSPKTNLVNYWRGRAFAALGDDKNAKAHYQLIANKRDYYSFLAADKLNQPYEFNHEPIKPVAELQTDLSRNQSLIRAKAFTENGDHTNATREILDIASKLAPPMARQLAYWLNQHSYHHEAIIVLGRMRDWNDTDVRFPRPYDSLVDAASQLTGVDANWIYAIIRQESSMNPRAVSSAQAQGLMQLIPGTARQMATAYNITLNSQDIFNPSINTQLGAAYLKSMHNRFNHLVLATAAYNAGPARVEQWVSFDTSDITIWIEAIPFNETRKYVKRVLEYKQTYAQLRQTTLPSVSELINLSAN</sequence>
<dbReference type="PANTHER" id="PTHR37423">
    <property type="entry name" value="SOLUBLE LYTIC MUREIN TRANSGLYCOSYLASE-RELATED"/>
    <property type="match status" value="1"/>
</dbReference>
<feature type="chain" id="PRO_5026919085" evidence="3">
    <location>
        <begin position="24"/>
        <end position="620"/>
    </location>
</feature>
<dbReference type="Gene3D" id="1.10.530.10">
    <property type="match status" value="1"/>
</dbReference>
<dbReference type="SUPFAM" id="SSF53955">
    <property type="entry name" value="Lysozyme-like"/>
    <property type="match status" value="1"/>
</dbReference>
<comment type="similarity">
    <text evidence="1">Belongs to the transglycosylase Slt family.</text>
</comment>
<evidence type="ECO:0000256" key="2">
    <source>
        <dbReference type="ARBA" id="ARBA00022729"/>
    </source>
</evidence>
<accession>A0A6N7EUN5</accession>
<feature type="domain" description="Transglycosylase SLT" evidence="4">
    <location>
        <begin position="463"/>
        <end position="568"/>
    </location>
</feature>
<dbReference type="CDD" id="cd13401">
    <property type="entry name" value="Slt70-like"/>
    <property type="match status" value="1"/>
</dbReference>
<dbReference type="InterPro" id="IPR008258">
    <property type="entry name" value="Transglycosylase_SLT_dom_1"/>
</dbReference>
<evidence type="ECO:0000256" key="3">
    <source>
        <dbReference type="SAM" id="SignalP"/>
    </source>
</evidence>
<dbReference type="GO" id="GO:0042597">
    <property type="term" value="C:periplasmic space"/>
    <property type="evidence" value="ECO:0007669"/>
    <property type="project" value="InterPro"/>
</dbReference>
<evidence type="ECO:0000259" key="4">
    <source>
        <dbReference type="Pfam" id="PF01464"/>
    </source>
</evidence>
<dbReference type="InterPro" id="IPR008939">
    <property type="entry name" value="Lytic_TGlycosylase_superhlx_U"/>
</dbReference>
<dbReference type="GO" id="GO:0016020">
    <property type="term" value="C:membrane"/>
    <property type="evidence" value="ECO:0007669"/>
    <property type="project" value="InterPro"/>
</dbReference>
<dbReference type="InterPro" id="IPR000189">
    <property type="entry name" value="Transglyc_AS"/>
</dbReference>
<dbReference type="AlphaFoldDB" id="A0A6N7EUN5"/>
<feature type="signal peptide" evidence="3">
    <location>
        <begin position="1"/>
        <end position="23"/>
    </location>
</feature>
<proteinExistence type="inferred from homology"/>
<dbReference type="InterPro" id="IPR023346">
    <property type="entry name" value="Lysozyme-like_dom_sf"/>
</dbReference>
<comment type="caution">
    <text evidence="5">The sequence shown here is derived from an EMBL/GenBank/DDBJ whole genome shotgun (WGS) entry which is preliminary data.</text>
</comment>
<evidence type="ECO:0000313" key="6">
    <source>
        <dbReference type="Proteomes" id="UP000471298"/>
    </source>
</evidence>
<gene>
    <name evidence="5" type="ORF">GCU85_02885</name>
</gene>
<dbReference type="GO" id="GO:0000270">
    <property type="term" value="P:peptidoglycan metabolic process"/>
    <property type="evidence" value="ECO:0007669"/>
    <property type="project" value="InterPro"/>
</dbReference>
<dbReference type="GO" id="GO:0008933">
    <property type="term" value="F:peptidoglycan lytic transglycosylase activity"/>
    <property type="evidence" value="ECO:0007669"/>
    <property type="project" value="InterPro"/>
</dbReference>
<dbReference type="Proteomes" id="UP000471298">
    <property type="component" value="Unassembled WGS sequence"/>
</dbReference>
<dbReference type="EMBL" id="WHNW01000002">
    <property type="protein sequence ID" value="MPV85683.1"/>
    <property type="molecule type" value="Genomic_DNA"/>
</dbReference>
<dbReference type="Pfam" id="PF01464">
    <property type="entry name" value="SLT"/>
    <property type="match status" value="1"/>
</dbReference>
<keyword evidence="2 3" id="KW-0732">Signal</keyword>
<dbReference type="GO" id="GO:0004553">
    <property type="term" value="F:hydrolase activity, hydrolyzing O-glycosyl compounds"/>
    <property type="evidence" value="ECO:0007669"/>
    <property type="project" value="InterPro"/>
</dbReference>
<dbReference type="FunCoup" id="A0A6N7EUN5">
    <property type="interactions" value="99"/>
</dbReference>
<evidence type="ECO:0000313" key="5">
    <source>
        <dbReference type="EMBL" id="MPV85683.1"/>
    </source>
</evidence>
<dbReference type="PANTHER" id="PTHR37423:SF2">
    <property type="entry name" value="MEMBRANE-BOUND LYTIC MUREIN TRANSGLYCOSYLASE C"/>
    <property type="match status" value="1"/>
</dbReference>
<reference evidence="5 6" key="1">
    <citation type="submission" date="2019-10" db="EMBL/GenBank/DDBJ databases">
        <title>Cardiobacteriales fam. a chemoheterotrophic member of the order Cardiobacteriales, and proposal of Cardiobacteriales fam. nov.</title>
        <authorList>
            <person name="Wang C."/>
        </authorList>
    </citation>
    <scope>NUCLEOTIDE SEQUENCE [LARGE SCALE GENOMIC DNA]</scope>
    <source>
        <strain evidence="5 6">ML27</strain>
    </source>
</reference>